<dbReference type="Gene3D" id="3.40.50.300">
    <property type="entry name" value="P-loop containing nucleotide triphosphate hydrolases"/>
    <property type="match status" value="2"/>
</dbReference>
<comment type="caution">
    <text evidence="4">The sequence shown here is derived from an EMBL/GenBank/DDBJ whole genome shotgun (WGS) entry which is preliminary data.</text>
</comment>
<dbReference type="PROSITE" id="PS00211">
    <property type="entry name" value="ABC_TRANSPORTER_1"/>
    <property type="match status" value="1"/>
</dbReference>
<dbReference type="RefSeq" id="WP_204133054.1">
    <property type="nucleotide sequence ID" value="NZ_JAFDVD010000028.1"/>
</dbReference>
<feature type="domain" description="ABC transporter" evidence="3">
    <location>
        <begin position="59"/>
        <end position="295"/>
    </location>
</feature>
<evidence type="ECO:0000313" key="4">
    <source>
        <dbReference type="EMBL" id="MBM6402583.1"/>
    </source>
</evidence>
<evidence type="ECO:0000259" key="3">
    <source>
        <dbReference type="PROSITE" id="PS50893"/>
    </source>
</evidence>
<dbReference type="InterPro" id="IPR027417">
    <property type="entry name" value="P-loop_NTPase"/>
</dbReference>
<protein>
    <submittedName>
        <fullName evidence="4">ABC transporter ATP-binding protein</fullName>
    </submittedName>
</protein>
<evidence type="ECO:0000256" key="2">
    <source>
        <dbReference type="ARBA" id="ARBA00022840"/>
    </source>
</evidence>
<dbReference type="PANTHER" id="PTHR43790:SF4">
    <property type="entry name" value="GUANOSINE IMPORT ATP-BINDING PROTEIN NUPO"/>
    <property type="match status" value="1"/>
</dbReference>
<evidence type="ECO:0000256" key="1">
    <source>
        <dbReference type="ARBA" id="ARBA00022741"/>
    </source>
</evidence>
<dbReference type="InterPro" id="IPR003439">
    <property type="entry name" value="ABC_transporter-like_ATP-bd"/>
</dbReference>
<organism evidence="4 5">
    <name type="scientific">Phycicoccus sonneratiae</name>
    <dbReference type="NCBI Taxonomy" id="2807628"/>
    <lineage>
        <taxon>Bacteria</taxon>
        <taxon>Bacillati</taxon>
        <taxon>Actinomycetota</taxon>
        <taxon>Actinomycetes</taxon>
        <taxon>Micrococcales</taxon>
        <taxon>Intrasporangiaceae</taxon>
        <taxon>Phycicoccus</taxon>
    </lineage>
</organism>
<dbReference type="PROSITE" id="PS50893">
    <property type="entry name" value="ABC_TRANSPORTER_2"/>
    <property type="match status" value="2"/>
</dbReference>
<name>A0ABS2CSZ5_9MICO</name>
<sequence length="556" mass="59144">MSERTPEPPDVHTDPQAAVDVHLDTSQEHLASVVTNEAILELPPEQSGFGEGVVGEVLLDIEGLSKSFGSVRANRDISLSVRRGEIVALLGENGAGKSTLVNQIFGLITPDTGTVAIKGDATPIKDPRDAIARGIGMVHQHFQLVPVMTVAENMVLGHETTRGGGVLDLAAARTMVRELSAKHGLAVDPDTEVEDLPVGTQQRVEILKALSRKVDLLILDEPTAVLTPQETDELLAVMKELANSGTSIVFITHKLREVLAVADRVYVLRQGAVVGEVATKDTDAKGLATMMVGREVVLSIDKSAASPGETVLEVQDLHVVDDRGLGAVNGFSLSVRAGEIVGVAGVEGNGQRELVEALAGMRKVVSGRMALGSLDLTRANPHQTHHAGVGHVPEDREKHGLVGTYSIADNLVLNEFDQAPYAKSGVRQFDAVRENAEKLREEFDIRSSGVMQTAGSLSGGNKQKVVVAREMAFKPKLLMAAQPTRGVDVGSIEFIHRRIVEARDEGAAVLLVSAELDEILSLSDRIAVVHGGAVVAEMDAKDADRTEIGRLMAGDH</sequence>
<reference evidence="4" key="1">
    <citation type="submission" date="2021-02" db="EMBL/GenBank/DDBJ databases">
        <title>Phycicoccus sp. MQZ13P-5T, whole genome shotgun sequence.</title>
        <authorList>
            <person name="Tuo L."/>
        </authorList>
    </citation>
    <scope>NUCLEOTIDE SEQUENCE</scope>
    <source>
        <strain evidence="4">MQZ13P-5</strain>
    </source>
</reference>
<dbReference type="CDD" id="cd03216">
    <property type="entry name" value="ABC_Carb_Monos_I"/>
    <property type="match status" value="1"/>
</dbReference>
<dbReference type="EMBL" id="JAFDVD010000028">
    <property type="protein sequence ID" value="MBM6402583.1"/>
    <property type="molecule type" value="Genomic_DNA"/>
</dbReference>
<dbReference type="CDD" id="cd03215">
    <property type="entry name" value="ABC_Carb_Monos_II"/>
    <property type="match status" value="1"/>
</dbReference>
<keyword evidence="5" id="KW-1185">Reference proteome</keyword>
<dbReference type="InterPro" id="IPR017871">
    <property type="entry name" value="ABC_transporter-like_CS"/>
</dbReference>
<keyword evidence="1" id="KW-0547">Nucleotide-binding</keyword>
<dbReference type="GO" id="GO:0005524">
    <property type="term" value="F:ATP binding"/>
    <property type="evidence" value="ECO:0007669"/>
    <property type="project" value="UniProtKB-KW"/>
</dbReference>
<dbReference type="InterPro" id="IPR050107">
    <property type="entry name" value="ABC_carbohydrate_import_ATPase"/>
</dbReference>
<dbReference type="Proteomes" id="UP001430172">
    <property type="component" value="Unassembled WGS sequence"/>
</dbReference>
<dbReference type="InterPro" id="IPR003593">
    <property type="entry name" value="AAA+_ATPase"/>
</dbReference>
<evidence type="ECO:0000313" key="5">
    <source>
        <dbReference type="Proteomes" id="UP001430172"/>
    </source>
</evidence>
<feature type="domain" description="ABC transporter" evidence="3">
    <location>
        <begin position="312"/>
        <end position="556"/>
    </location>
</feature>
<gene>
    <name evidence="4" type="ORF">JQN70_19490</name>
</gene>
<dbReference type="SMART" id="SM00382">
    <property type="entry name" value="AAA"/>
    <property type="match status" value="1"/>
</dbReference>
<accession>A0ABS2CSZ5</accession>
<dbReference type="Pfam" id="PF00005">
    <property type="entry name" value="ABC_tran"/>
    <property type="match status" value="2"/>
</dbReference>
<keyword evidence="2 4" id="KW-0067">ATP-binding</keyword>
<proteinExistence type="predicted"/>
<dbReference type="PANTHER" id="PTHR43790">
    <property type="entry name" value="CARBOHYDRATE TRANSPORT ATP-BINDING PROTEIN MG119-RELATED"/>
    <property type="match status" value="1"/>
</dbReference>
<dbReference type="SUPFAM" id="SSF52540">
    <property type="entry name" value="P-loop containing nucleoside triphosphate hydrolases"/>
    <property type="match status" value="2"/>
</dbReference>